<keyword evidence="3" id="KW-0285">Flavoprotein</keyword>
<keyword evidence="6" id="KW-0732">Signal</keyword>
<evidence type="ECO:0000259" key="7">
    <source>
        <dbReference type="PROSITE" id="PS51387"/>
    </source>
</evidence>
<evidence type="ECO:0000313" key="9">
    <source>
        <dbReference type="Proteomes" id="UP000294530"/>
    </source>
</evidence>
<dbReference type="PANTHER" id="PTHR42973:SF39">
    <property type="entry name" value="FAD-BINDING PCMH-TYPE DOMAIN-CONTAINING PROTEIN"/>
    <property type="match status" value="1"/>
</dbReference>
<protein>
    <recommendedName>
        <fullName evidence="7">FAD-binding PCMH-type domain-containing protein</fullName>
    </recommendedName>
</protein>
<evidence type="ECO:0000256" key="1">
    <source>
        <dbReference type="ARBA" id="ARBA00001974"/>
    </source>
</evidence>
<dbReference type="SUPFAM" id="SSF56176">
    <property type="entry name" value="FAD-binding/transporter-associated domain-like"/>
    <property type="match status" value="1"/>
</dbReference>
<reference evidence="8 9" key="1">
    <citation type="journal article" date="2021" name="Genome Biol.">
        <title>AFLAP: assembly-free linkage analysis pipeline using k-mers from genome sequencing data.</title>
        <authorList>
            <person name="Fletcher K."/>
            <person name="Zhang L."/>
            <person name="Gil J."/>
            <person name="Han R."/>
            <person name="Cavanaugh K."/>
            <person name="Michelmore R."/>
        </authorList>
    </citation>
    <scope>NUCLEOTIDE SEQUENCE [LARGE SCALE GENOMIC DNA]</scope>
    <source>
        <strain evidence="8 9">SF5</strain>
    </source>
</reference>
<dbReference type="GeneID" id="94353048"/>
<dbReference type="InterPro" id="IPR006094">
    <property type="entry name" value="Oxid_FAD_bind_N"/>
</dbReference>
<dbReference type="PANTHER" id="PTHR42973">
    <property type="entry name" value="BINDING OXIDOREDUCTASE, PUTATIVE (AFU_ORTHOLOGUE AFUA_1G17690)-RELATED"/>
    <property type="match status" value="1"/>
</dbReference>
<name>A0A976FP31_BRELC</name>
<evidence type="ECO:0000313" key="8">
    <source>
        <dbReference type="EMBL" id="TDH70357.1"/>
    </source>
</evidence>
<dbReference type="InterPro" id="IPR050416">
    <property type="entry name" value="FAD-linked_Oxidoreductase"/>
</dbReference>
<proteinExistence type="inferred from homology"/>
<dbReference type="GO" id="GO:0016491">
    <property type="term" value="F:oxidoreductase activity"/>
    <property type="evidence" value="ECO:0007669"/>
    <property type="project" value="UniProtKB-KW"/>
</dbReference>
<sequence>MGFTLLAVVVCTATIGVSRATVVLSPKSFQQTNQLQAFKSCMNNVDVEVDVFQNTVTVDLNFFVDGSPLYEHYATGPKARIDRKPLGVFFAKSEDDVVRAVTCSVSSGLAPVPRSGGHSYEVLSSMDGSLVIDIADMNSVCIVSENHEEGSALVNVEAGARLGWLYTNLDSLGGYNFNAGSCPSVGIGGHISGGGYGMVSRQYGLAADQTYEMRVVLYNGTVVTASSFENVDLFWAMRGGGAGSFGIVTLYTIKVYKVPKVTVFSLLFDVAVRGQVIRSYMDYFLTADSKITTLLSIDVRSARIVGQYLGSQMELDTMLNESGILIDGGLRRIDRRDNCSQLAVKAYIWVGTCDDLSSLTVPTHLTLKDKSYIKIKGGYSNSKIDDNGILTALNWIDKLPNTSSTFLQFEAYGGVFTTQKNDMTPWAHRNAMWSVQIVGDAITAKPENSPSNEWIRGIANALDKYLDGGNYQNYCDLDLGSDFGQRYWGAENFGRLRQIKAHYDPLNIFHSAQSIPLPS</sequence>
<dbReference type="Pfam" id="PF08031">
    <property type="entry name" value="BBE"/>
    <property type="match status" value="1"/>
</dbReference>
<dbReference type="InterPro" id="IPR016167">
    <property type="entry name" value="FAD-bd_PCMH_sub1"/>
</dbReference>
<feature type="signal peptide" evidence="6">
    <location>
        <begin position="1"/>
        <end position="20"/>
    </location>
</feature>
<evidence type="ECO:0000256" key="3">
    <source>
        <dbReference type="ARBA" id="ARBA00022630"/>
    </source>
</evidence>
<feature type="chain" id="PRO_5037087192" description="FAD-binding PCMH-type domain-containing protein" evidence="6">
    <location>
        <begin position="21"/>
        <end position="519"/>
    </location>
</feature>
<dbReference type="AlphaFoldDB" id="A0A976FP31"/>
<dbReference type="RefSeq" id="XP_067819856.1">
    <property type="nucleotide sequence ID" value="XM_067967377.1"/>
</dbReference>
<dbReference type="Proteomes" id="UP000294530">
    <property type="component" value="Unassembled WGS sequence"/>
</dbReference>
<evidence type="ECO:0000256" key="2">
    <source>
        <dbReference type="ARBA" id="ARBA00005466"/>
    </source>
</evidence>
<evidence type="ECO:0000256" key="6">
    <source>
        <dbReference type="SAM" id="SignalP"/>
    </source>
</evidence>
<dbReference type="Gene3D" id="3.40.462.20">
    <property type="match status" value="1"/>
</dbReference>
<evidence type="ECO:0000256" key="4">
    <source>
        <dbReference type="ARBA" id="ARBA00022827"/>
    </source>
</evidence>
<keyword evidence="5" id="KW-0560">Oxidoreductase</keyword>
<organism evidence="8 9">
    <name type="scientific">Bremia lactucae</name>
    <name type="common">Lettuce downy mildew</name>
    <dbReference type="NCBI Taxonomy" id="4779"/>
    <lineage>
        <taxon>Eukaryota</taxon>
        <taxon>Sar</taxon>
        <taxon>Stramenopiles</taxon>
        <taxon>Oomycota</taxon>
        <taxon>Peronosporomycetes</taxon>
        <taxon>Peronosporales</taxon>
        <taxon>Peronosporaceae</taxon>
        <taxon>Bremia</taxon>
    </lineage>
</organism>
<dbReference type="InterPro" id="IPR016169">
    <property type="entry name" value="FAD-bd_PCMH_sub2"/>
</dbReference>
<comment type="cofactor">
    <cofactor evidence="1">
        <name>FAD</name>
        <dbReference type="ChEBI" id="CHEBI:57692"/>
    </cofactor>
</comment>
<keyword evidence="9" id="KW-1185">Reference proteome</keyword>
<keyword evidence="4" id="KW-0274">FAD</keyword>
<dbReference type="GO" id="GO:0071949">
    <property type="term" value="F:FAD binding"/>
    <property type="evidence" value="ECO:0007669"/>
    <property type="project" value="InterPro"/>
</dbReference>
<dbReference type="Pfam" id="PF01565">
    <property type="entry name" value="FAD_binding_4"/>
    <property type="match status" value="1"/>
</dbReference>
<comment type="similarity">
    <text evidence="2">Belongs to the oxygen-dependent FAD-linked oxidoreductase family.</text>
</comment>
<dbReference type="EMBL" id="SHOA02000010">
    <property type="protein sequence ID" value="TDH70357.1"/>
    <property type="molecule type" value="Genomic_DNA"/>
</dbReference>
<dbReference type="KEGG" id="blac:94353048"/>
<dbReference type="InterPro" id="IPR012951">
    <property type="entry name" value="BBE"/>
</dbReference>
<dbReference type="Gene3D" id="3.30.465.10">
    <property type="match status" value="1"/>
</dbReference>
<dbReference type="Gene3D" id="3.30.43.10">
    <property type="entry name" value="Uridine Diphospho-n-acetylenolpyruvylglucosamine Reductase, domain 2"/>
    <property type="match status" value="1"/>
</dbReference>
<dbReference type="PROSITE" id="PS51387">
    <property type="entry name" value="FAD_PCMH"/>
    <property type="match status" value="1"/>
</dbReference>
<feature type="domain" description="FAD-binding PCMH-type" evidence="7">
    <location>
        <begin position="81"/>
        <end position="258"/>
    </location>
</feature>
<dbReference type="OrthoDB" id="415825at2759"/>
<comment type="caution">
    <text evidence="8">The sequence shown here is derived from an EMBL/GenBank/DDBJ whole genome shotgun (WGS) entry which is preliminary data.</text>
</comment>
<gene>
    <name evidence="8" type="ORF">CCR75_009336</name>
</gene>
<evidence type="ECO:0000256" key="5">
    <source>
        <dbReference type="ARBA" id="ARBA00023002"/>
    </source>
</evidence>
<dbReference type="InterPro" id="IPR016166">
    <property type="entry name" value="FAD-bd_PCMH"/>
</dbReference>
<accession>A0A976FP31</accession>
<dbReference type="InterPro" id="IPR036318">
    <property type="entry name" value="FAD-bd_PCMH-like_sf"/>
</dbReference>